<dbReference type="EMBL" id="MU267834">
    <property type="protein sequence ID" value="KAH7908263.1"/>
    <property type="molecule type" value="Genomic_DNA"/>
</dbReference>
<organism evidence="1 2">
    <name type="scientific">Hygrophoropsis aurantiaca</name>
    <dbReference type="NCBI Taxonomy" id="72124"/>
    <lineage>
        <taxon>Eukaryota</taxon>
        <taxon>Fungi</taxon>
        <taxon>Dikarya</taxon>
        <taxon>Basidiomycota</taxon>
        <taxon>Agaricomycotina</taxon>
        <taxon>Agaricomycetes</taxon>
        <taxon>Agaricomycetidae</taxon>
        <taxon>Boletales</taxon>
        <taxon>Coniophorineae</taxon>
        <taxon>Hygrophoropsidaceae</taxon>
        <taxon>Hygrophoropsis</taxon>
    </lineage>
</organism>
<comment type="caution">
    <text evidence="1">The sequence shown here is derived from an EMBL/GenBank/DDBJ whole genome shotgun (WGS) entry which is preliminary data.</text>
</comment>
<evidence type="ECO:0000313" key="2">
    <source>
        <dbReference type="Proteomes" id="UP000790377"/>
    </source>
</evidence>
<reference evidence="1" key="1">
    <citation type="journal article" date="2021" name="New Phytol.">
        <title>Evolutionary innovations through gain and loss of genes in the ectomycorrhizal Boletales.</title>
        <authorList>
            <person name="Wu G."/>
            <person name="Miyauchi S."/>
            <person name="Morin E."/>
            <person name="Kuo A."/>
            <person name="Drula E."/>
            <person name="Varga T."/>
            <person name="Kohler A."/>
            <person name="Feng B."/>
            <person name="Cao Y."/>
            <person name="Lipzen A."/>
            <person name="Daum C."/>
            <person name="Hundley H."/>
            <person name="Pangilinan J."/>
            <person name="Johnson J."/>
            <person name="Barry K."/>
            <person name="LaButti K."/>
            <person name="Ng V."/>
            <person name="Ahrendt S."/>
            <person name="Min B."/>
            <person name="Choi I.G."/>
            <person name="Park H."/>
            <person name="Plett J.M."/>
            <person name="Magnuson J."/>
            <person name="Spatafora J.W."/>
            <person name="Nagy L.G."/>
            <person name="Henrissat B."/>
            <person name="Grigoriev I.V."/>
            <person name="Yang Z.L."/>
            <person name="Xu J."/>
            <person name="Martin F.M."/>
        </authorList>
    </citation>
    <scope>NUCLEOTIDE SEQUENCE</scope>
    <source>
        <strain evidence="1">ATCC 28755</strain>
    </source>
</reference>
<accession>A0ACB8A6H4</accession>
<evidence type="ECO:0000313" key="1">
    <source>
        <dbReference type="EMBL" id="KAH7908263.1"/>
    </source>
</evidence>
<proteinExistence type="predicted"/>
<dbReference type="Proteomes" id="UP000790377">
    <property type="component" value="Unassembled WGS sequence"/>
</dbReference>
<gene>
    <name evidence="1" type="ORF">BJ138DRAFT_378652</name>
</gene>
<name>A0ACB8A6H4_9AGAM</name>
<keyword evidence="2" id="KW-1185">Reference proteome</keyword>
<sequence>MLKRQRPVSPPPSSLDSEYPITFPDRPIRPLPEREVSEPGSFSQHPRSKRRRVHAPVLDGPSRGWLPTGVNSTAFPNQDSDGEEDWVDEGDDESSSAQLAASPEEMAMYKQTNSILHEVHALHQHRMMFVNPGLHLQAISPPYPNLSSASMESQQTYYSQQLPSHAQSFGYPVSVTDHSGGKSPFPREQDHPIPYVVSVGQDRQSMSSWQSLSNQGSLTVKPEIDEVQIVRERYEDTNKLLGSLFLSRRRALEDNFPGETPGNASR</sequence>
<protein>
    <submittedName>
        <fullName evidence="1">Uncharacterized protein</fullName>
    </submittedName>
</protein>